<feature type="transmembrane region" description="Helical" evidence="1">
    <location>
        <begin position="122"/>
        <end position="141"/>
    </location>
</feature>
<dbReference type="Pfam" id="PF04657">
    <property type="entry name" value="DMT_YdcZ"/>
    <property type="match status" value="1"/>
</dbReference>
<keyword evidence="3" id="KW-1185">Reference proteome</keyword>
<evidence type="ECO:0008006" key="4">
    <source>
        <dbReference type="Google" id="ProtNLM"/>
    </source>
</evidence>
<name>A0A1B3XN17_9BACI</name>
<keyword evidence="1" id="KW-0812">Transmembrane</keyword>
<evidence type="ECO:0000313" key="2">
    <source>
        <dbReference type="EMBL" id="AOH54608.1"/>
    </source>
</evidence>
<gene>
    <name evidence="2" type="ORF">ABE28_009625</name>
</gene>
<dbReference type="OrthoDB" id="9789346at2"/>
<dbReference type="KEGG" id="bmur:ABE28_009625"/>
<dbReference type="EMBL" id="CP017080">
    <property type="protein sequence ID" value="AOH54608.1"/>
    <property type="molecule type" value="Genomic_DNA"/>
</dbReference>
<protein>
    <recommendedName>
        <fullName evidence="4">EamA-like transporter family protein</fullName>
    </recommendedName>
</protein>
<organism evidence="2 3">
    <name type="scientific">Peribacillus muralis</name>
    <dbReference type="NCBI Taxonomy" id="264697"/>
    <lineage>
        <taxon>Bacteria</taxon>
        <taxon>Bacillati</taxon>
        <taxon>Bacillota</taxon>
        <taxon>Bacilli</taxon>
        <taxon>Bacillales</taxon>
        <taxon>Bacillaceae</taxon>
        <taxon>Peribacillus</taxon>
    </lineage>
</organism>
<evidence type="ECO:0000256" key="1">
    <source>
        <dbReference type="SAM" id="Phobius"/>
    </source>
</evidence>
<feature type="transmembrane region" description="Helical" evidence="1">
    <location>
        <begin position="6"/>
        <end position="24"/>
    </location>
</feature>
<keyword evidence="1" id="KW-1133">Transmembrane helix</keyword>
<feature type="transmembrane region" description="Helical" evidence="1">
    <location>
        <begin position="31"/>
        <end position="51"/>
    </location>
</feature>
<feature type="transmembrane region" description="Helical" evidence="1">
    <location>
        <begin position="66"/>
        <end position="85"/>
    </location>
</feature>
<proteinExistence type="predicted"/>
<dbReference type="InterPro" id="IPR006750">
    <property type="entry name" value="YdcZ"/>
</dbReference>
<dbReference type="RefSeq" id="WP_064466280.1">
    <property type="nucleotide sequence ID" value="NZ_CP017080.1"/>
</dbReference>
<dbReference type="GO" id="GO:0005886">
    <property type="term" value="C:plasma membrane"/>
    <property type="evidence" value="ECO:0007669"/>
    <property type="project" value="TreeGrafter"/>
</dbReference>
<dbReference type="STRING" id="264697.ABE28_009625"/>
<reference evidence="2 3" key="1">
    <citation type="submission" date="2016-08" db="EMBL/GenBank/DDBJ databases">
        <title>Complete genome sequence of Bacillus muralis G25-68, a strain with toxicity to nematodes.</title>
        <authorList>
            <person name="Zheng Z."/>
        </authorList>
    </citation>
    <scope>NUCLEOTIDE SEQUENCE [LARGE SCALE GENOMIC DNA]</scope>
    <source>
        <strain evidence="2 3">G25-68</strain>
    </source>
</reference>
<sequence>MQGILFGIIAGVFISIQTVFNAQLSEKIGSWATTAIVLGLGFISSFTMFKIMDDTSLLAIGRVNKLYLLSGVMGVVLVYCIMQAIRILGPAYAISIVLVSQLTMAVLIDSFGWFSFGKVPFTMNKLIGLGIMIAGILVFKMKKHAYKKIRL</sequence>
<dbReference type="AlphaFoldDB" id="A0A1B3XN17"/>
<dbReference type="Proteomes" id="UP000077926">
    <property type="component" value="Chromosome"/>
</dbReference>
<evidence type="ECO:0000313" key="3">
    <source>
        <dbReference type="Proteomes" id="UP000077926"/>
    </source>
</evidence>
<dbReference type="PANTHER" id="PTHR34821:SF3">
    <property type="entry name" value="MEMBRANE PROTEIN"/>
    <property type="match status" value="1"/>
</dbReference>
<accession>A0A1B3XN17</accession>
<dbReference type="PANTHER" id="PTHR34821">
    <property type="entry name" value="INNER MEMBRANE PROTEIN YDCZ"/>
    <property type="match status" value="1"/>
</dbReference>
<keyword evidence="1" id="KW-0472">Membrane</keyword>
<feature type="transmembrane region" description="Helical" evidence="1">
    <location>
        <begin position="92"/>
        <end position="116"/>
    </location>
</feature>